<reference evidence="6 7" key="1">
    <citation type="submission" date="2018-06" db="EMBL/GenBank/DDBJ databases">
        <title>Genomic Encyclopedia of Archaeal and Bacterial Type Strains, Phase II (KMG-II): from individual species to whole genera.</title>
        <authorList>
            <person name="Goeker M."/>
        </authorList>
    </citation>
    <scope>NUCLEOTIDE SEQUENCE [LARGE SCALE GENOMIC DNA]</scope>
    <source>
        <strain evidence="6 7">DSM 12408</strain>
    </source>
</reference>
<keyword evidence="2 4" id="KW-0560">Oxidoreductase</keyword>
<feature type="active site" evidence="3">
    <location>
        <position position="268"/>
    </location>
</feature>
<accession>A0A1A7R153</accession>
<evidence type="ECO:0000256" key="1">
    <source>
        <dbReference type="ARBA" id="ARBA00009986"/>
    </source>
</evidence>
<dbReference type="Gene3D" id="3.40.309.10">
    <property type="entry name" value="Aldehyde Dehydrogenase, Chain A, domain 2"/>
    <property type="match status" value="1"/>
</dbReference>
<dbReference type="AlphaFoldDB" id="A0A1A7R153"/>
<dbReference type="RefSeq" id="WP_066434679.1">
    <property type="nucleotide sequence ID" value="NZ_LZRN01000021.1"/>
</dbReference>
<dbReference type="InterPro" id="IPR029510">
    <property type="entry name" value="Ald_DH_CS_GLU"/>
</dbReference>
<dbReference type="InterPro" id="IPR016161">
    <property type="entry name" value="Ald_DH/histidinol_DH"/>
</dbReference>
<feature type="domain" description="Aldehyde dehydrogenase" evidence="5">
    <location>
        <begin position="30"/>
        <end position="493"/>
    </location>
</feature>
<evidence type="ECO:0000313" key="7">
    <source>
        <dbReference type="Proteomes" id="UP000248987"/>
    </source>
</evidence>
<dbReference type="InterPro" id="IPR016162">
    <property type="entry name" value="Ald_DH_N"/>
</dbReference>
<dbReference type="STRING" id="49280.A9996_11055"/>
<dbReference type="Gene3D" id="3.40.605.10">
    <property type="entry name" value="Aldehyde Dehydrogenase, Chain A, domain 1"/>
    <property type="match status" value="1"/>
</dbReference>
<sequence length="497" mass="54453">MKAKIQHAELSPKTKQFLDTPPRMLIGNEWVKSLSNKTFDTVNPADGKVILQIPLADKRDIDAAVVAARHAFKTTWKDGVSPTQRAELLWDLARLMERDLQVFMELETLDNGKPLSKSKYDVLGAINHLKYYAGWVTKINGSTVPVGSNKLVYTKKEALGVVGLIVPWNFPLMISMWKLAPALACGNCCILKPSELTPLSALYLGHLIIEAGFPAGVVNIVTGEGSPAGEAICHHMDVDMVSFTGSTVVGRKIMEAAAQSNLKKISLELGGKSPNVIFDDADLEKVFENLQWSSFYNTGQECTLGSRIYVQQSIFDKTVANLKEKAEKMTMGNGFDDHDLGPMISEKQLSNVMDYIDSGKKEGAVLVCGGKRIFANLRDGYFLEPTIFTSQSDGLRIVKEEIFGPVVVILPFNDFDDAILKANNSSYGLAAAVWTQDLSKAHNFANKVDAGTVWVNGYDLFDAAVPFGGFKQSGNGKEMGVNAIDQFTKEKAVWIVL</sequence>
<comment type="similarity">
    <text evidence="1 4">Belongs to the aldehyde dehydrogenase family.</text>
</comment>
<dbReference type="PROSITE" id="PS00687">
    <property type="entry name" value="ALDEHYDE_DEHYDR_GLU"/>
    <property type="match status" value="1"/>
</dbReference>
<dbReference type="FunFam" id="3.40.605.10:FF:000007">
    <property type="entry name" value="NAD/NADP-dependent betaine aldehyde dehydrogenase"/>
    <property type="match status" value="1"/>
</dbReference>
<dbReference type="InterPro" id="IPR015590">
    <property type="entry name" value="Aldehyde_DH_dom"/>
</dbReference>
<keyword evidence="7" id="KW-1185">Reference proteome</keyword>
<name>A0A1A7R153_9FLAO</name>
<protein>
    <submittedName>
        <fullName evidence="6">Aldehyde dehydrogenase (NAD+)/phenylacetaldehyde dehydrogenase</fullName>
    </submittedName>
</protein>
<evidence type="ECO:0000259" key="5">
    <source>
        <dbReference type="Pfam" id="PF00171"/>
    </source>
</evidence>
<evidence type="ECO:0000313" key="6">
    <source>
        <dbReference type="EMBL" id="RAJ20980.1"/>
    </source>
</evidence>
<organism evidence="6 7">
    <name type="scientific">Gelidibacter algens</name>
    <dbReference type="NCBI Taxonomy" id="49280"/>
    <lineage>
        <taxon>Bacteria</taxon>
        <taxon>Pseudomonadati</taxon>
        <taxon>Bacteroidota</taxon>
        <taxon>Flavobacteriia</taxon>
        <taxon>Flavobacteriales</taxon>
        <taxon>Flavobacteriaceae</taxon>
        <taxon>Gelidibacter</taxon>
    </lineage>
</organism>
<dbReference type="Pfam" id="PF00171">
    <property type="entry name" value="Aldedh"/>
    <property type="match status" value="1"/>
</dbReference>
<dbReference type="GO" id="GO:0016620">
    <property type="term" value="F:oxidoreductase activity, acting on the aldehyde or oxo group of donors, NAD or NADP as acceptor"/>
    <property type="evidence" value="ECO:0007669"/>
    <property type="project" value="InterPro"/>
</dbReference>
<evidence type="ECO:0000256" key="2">
    <source>
        <dbReference type="ARBA" id="ARBA00023002"/>
    </source>
</evidence>
<dbReference type="SUPFAM" id="SSF53720">
    <property type="entry name" value="ALDH-like"/>
    <property type="match status" value="1"/>
</dbReference>
<dbReference type="PANTHER" id="PTHR11699">
    <property type="entry name" value="ALDEHYDE DEHYDROGENASE-RELATED"/>
    <property type="match status" value="1"/>
</dbReference>
<gene>
    <name evidence="6" type="ORF">LX77_02974</name>
</gene>
<dbReference type="EMBL" id="QLLQ01000013">
    <property type="protein sequence ID" value="RAJ20980.1"/>
    <property type="molecule type" value="Genomic_DNA"/>
</dbReference>
<dbReference type="FunFam" id="3.40.309.10:FF:000012">
    <property type="entry name" value="Betaine aldehyde dehydrogenase"/>
    <property type="match status" value="1"/>
</dbReference>
<evidence type="ECO:0000256" key="3">
    <source>
        <dbReference type="PROSITE-ProRule" id="PRU10007"/>
    </source>
</evidence>
<proteinExistence type="inferred from homology"/>
<dbReference type="InterPro" id="IPR016163">
    <property type="entry name" value="Ald_DH_C"/>
</dbReference>
<comment type="caution">
    <text evidence="6">The sequence shown here is derived from an EMBL/GenBank/DDBJ whole genome shotgun (WGS) entry which is preliminary data.</text>
</comment>
<dbReference type="OrthoDB" id="9762913at2"/>
<dbReference type="Proteomes" id="UP000248987">
    <property type="component" value="Unassembled WGS sequence"/>
</dbReference>
<evidence type="ECO:0000256" key="4">
    <source>
        <dbReference type="RuleBase" id="RU003345"/>
    </source>
</evidence>